<reference evidence="3 4" key="1">
    <citation type="submission" date="2020-04" db="EMBL/GenBank/DDBJ databases">
        <title>A Flavivirga sp. nov.</title>
        <authorList>
            <person name="Sun X."/>
        </authorList>
    </citation>
    <scope>NUCLEOTIDE SEQUENCE [LARGE SCALE GENOMIC DNA]</scope>
    <source>
        <strain evidence="3 4">Y03</strain>
    </source>
</reference>
<dbReference type="Gene3D" id="3.90.1340.10">
    <property type="entry name" value="Phage tail collar domain"/>
    <property type="match status" value="1"/>
</dbReference>
<gene>
    <name evidence="3" type="ORF">HHX25_16985</name>
</gene>
<proteinExistence type="predicted"/>
<name>A0ABX1S1T6_9FLAO</name>
<evidence type="ECO:0000259" key="2">
    <source>
        <dbReference type="Pfam" id="PF07484"/>
    </source>
</evidence>
<evidence type="ECO:0000256" key="1">
    <source>
        <dbReference type="SAM" id="MobiDB-lite"/>
    </source>
</evidence>
<protein>
    <submittedName>
        <fullName evidence="3">Phage tail protein</fullName>
    </submittedName>
</protein>
<sequence length="192" mass="19925">MQGTIGEVRMFGGNFAPRAWAFCEGQLIAISQNTALFSIIGTTYGGDGRTTFALPDLRGRVPIGPGRGPGLSSRSLGQRSGSETNTLNVLQMPSHNHNAIVTNPGEIAIPVNTTSGDEDEANPGAGVLANTGNDNFASSVTAGAKYAGSNIPVSGGQITIANNGANQPINNMQPWLSTYYIICLQGVFPSRS</sequence>
<dbReference type="Pfam" id="PF07484">
    <property type="entry name" value="Collar"/>
    <property type="match status" value="1"/>
</dbReference>
<accession>A0ABX1S1T6</accession>
<dbReference type="InterPro" id="IPR037053">
    <property type="entry name" value="Phage_tail_collar_dom_sf"/>
</dbReference>
<dbReference type="Proteomes" id="UP000746690">
    <property type="component" value="Unassembled WGS sequence"/>
</dbReference>
<dbReference type="RefSeq" id="WP_169675985.1">
    <property type="nucleotide sequence ID" value="NZ_JABBHF010000011.1"/>
</dbReference>
<dbReference type="InterPro" id="IPR011083">
    <property type="entry name" value="Phage_tail_collar_dom"/>
</dbReference>
<evidence type="ECO:0000313" key="3">
    <source>
        <dbReference type="EMBL" id="NMH89210.1"/>
    </source>
</evidence>
<dbReference type="SUPFAM" id="SSF88874">
    <property type="entry name" value="Receptor-binding domain of short tail fibre protein gp12"/>
    <property type="match status" value="1"/>
</dbReference>
<feature type="compositionally biased region" description="Low complexity" evidence="1">
    <location>
        <begin position="62"/>
        <end position="82"/>
    </location>
</feature>
<comment type="caution">
    <text evidence="3">The sequence shown here is derived from an EMBL/GenBank/DDBJ whole genome shotgun (WGS) entry which is preliminary data.</text>
</comment>
<feature type="region of interest" description="Disordered" evidence="1">
    <location>
        <begin position="62"/>
        <end position="83"/>
    </location>
</feature>
<organism evidence="3 4">
    <name type="scientific">Flavivirga algicola</name>
    <dbReference type="NCBI Taxonomy" id="2729136"/>
    <lineage>
        <taxon>Bacteria</taxon>
        <taxon>Pseudomonadati</taxon>
        <taxon>Bacteroidota</taxon>
        <taxon>Flavobacteriia</taxon>
        <taxon>Flavobacteriales</taxon>
        <taxon>Flavobacteriaceae</taxon>
        <taxon>Flavivirga</taxon>
    </lineage>
</organism>
<feature type="domain" description="Phage tail collar" evidence="2">
    <location>
        <begin position="6"/>
        <end position="62"/>
    </location>
</feature>
<dbReference type="EMBL" id="JABBHF010000011">
    <property type="protein sequence ID" value="NMH89210.1"/>
    <property type="molecule type" value="Genomic_DNA"/>
</dbReference>
<keyword evidence="4" id="KW-1185">Reference proteome</keyword>
<evidence type="ECO:0000313" key="4">
    <source>
        <dbReference type="Proteomes" id="UP000746690"/>
    </source>
</evidence>